<accession>A0A1H6JC46</accession>
<dbReference type="AlphaFoldDB" id="A0A1H6JC46"/>
<keyword evidence="3" id="KW-1185">Reference proteome</keyword>
<feature type="region of interest" description="Disordered" evidence="1">
    <location>
        <begin position="19"/>
        <end position="102"/>
    </location>
</feature>
<proteinExistence type="predicted"/>
<gene>
    <name evidence="2" type="ORF">SAMN04489835_1659</name>
</gene>
<dbReference type="STRING" id="370526.SAMN04489835_1659"/>
<protein>
    <submittedName>
        <fullName evidence="2">Uncharacterized protein</fullName>
    </submittedName>
</protein>
<evidence type="ECO:0000256" key="1">
    <source>
        <dbReference type="SAM" id="MobiDB-lite"/>
    </source>
</evidence>
<dbReference type="RefSeq" id="WP_083406754.1">
    <property type="nucleotide sequence ID" value="NZ_LT629971.1"/>
</dbReference>
<dbReference type="EMBL" id="LT629971">
    <property type="protein sequence ID" value="SEH57955.1"/>
    <property type="molecule type" value="Genomic_DNA"/>
</dbReference>
<sequence length="102" mass="11105">MTTEPEPDPPVTEVAVVEAQRRAREAREQAAHAGLSAAKSIERSARRHEEVAELQEQTAAKGIPAPEVNHASAARHRNAAQDDYTLARKKRAESEADLSADQ</sequence>
<feature type="compositionally biased region" description="Basic and acidic residues" evidence="1">
    <location>
        <begin position="40"/>
        <end position="51"/>
    </location>
</feature>
<evidence type="ECO:0000313" key="2">
    <source>
        <dbReference type="EMBL" id="SEH57955.1"/>
    </source>
</evidence>
<name>A0A1H6JC46_MYCRU</name>
<reference evidence="3" key="1">
    <citation type="submission" date="2016-10" db="EMBL/GenBank/DDBJ databases">
        <authorList>
            <person name="Varghese N."/>
            <person name="Submissions S."/>
        </authorList>
    </citation>
    <scope>NUCLEOTIDE SEQUENCE [LARGE SCALE GENOMIC DNA]</scope>
    <source>
        <strain evidence="3">DSM 45405</strain>
    </source>
</reference>
<dbReference type="Proteomes" id="UP000182915">
    <property type="component" value="Chromosome I"/>
</dbReference>
<organism evidence="2 3">
    <name type="scientific">Mycolicibacterium rutilum</name>
    <name type="common">Mycobacterium rutilum</name>
    <dbReference type="NCBI Taxonomy" id="370526"/>
    <lineage>
        <taxon>Bacteria</taxon>
        <taxon>Bacillati</taxon>
        <taxon>Actinomycetota</taxon>
        <taxon>Actinomycetes</taxon>
        <taxon>Mycobacteriales</taxon>
        <taxon>Mycobacteriaceae</taxon>
        <taxon>Mycolicibacterium</taxon>
    </lineage>
</organism>
<feature type="compositionally biased region" description="Basic and acidic residues" evidence="1">
    <location>
        <begin position="19"/>
        <end position="30"/>
    </location>
</feature>
<evidence type="ECO:0000313" key="3">
    <source>
        <dbReference type="Proteomes" id="UP000182915"/>
    </source>
</evidence>